<evidence type="ECO:0000313" key="22">
    <source>
        <dbReference type="EMBL" id="KAK2654557.1"/>
    </source>
</evidence>
<dbReference type="SUPFAM" id="SSF52058">
    <property type="entry name" value="L domain-like"/>
    <property type="match status" value="2"/>
</dbReference>
<dbReference type="InterPro" id="IPR017441">
    <property type="entry name" value="Protein_kinase_ATP_BS"/>
</dbReference>
<keyword evidence="4" id="KW-0597">Phosphoprotein</keyword>
<comment type="catalytic activity">
    <reaction evidence="17">
        <text>L-seryl-[protein] + ATP = O-phospho-L-seryl-[protein] + ADP + H(+)</text>
        <dbReference type="Rhea" id="RHEA:17989"/>
        <dbReference type="Rhea" id="RHEA-COMP:9863"/>
        <dbReference type="Rhea" id="RHEA-COMP:11604"/>
        <dbReference type="ChEBI" id="CHEBI:15378"/>
        <dbReference type="ChEBI" id="CHEBI:29999"/>
        <dbReference type="ChEBI" id="CHEBI:30616"/>
        <dbReference type="ChEBI" id="CHEBI:83421"/>
        <dbReference type="ChEBI" id="CHEBI:456216"/>
        <dbReference type="EC" id="2.7.11.1"/>
    </reaction>
</comment>
<evidence type="ECO:0000256" key="19">
    <source>
        <dbReference type="SAM" id="Phobius"/>
    </source>
</evidence>
<keyword evidence="13 19" id="KW-1133">Transmembrane helix</keyword>
<comment type="catalytic activity">
    <reaction evidence="16">
        <text>L-threonyl-[protein] + ATP = O-phospho-L-threonyl-[protein] + ADP + H(+)</text>
        <dbReference type="Rhea" id="RHEA:46608"/>
        <dbReference type="Rhea" id="RHEA-COMP:11060"/>
        <dbReference type="Rhea" id="RHEA-COMP:11605"/>
        <dbReference type="ChEBI" id="CHEBI:15378"/>
        <dbReference type="ChEBI" id="CHEBI:30013"/>
        <dbReference type="ChEBI" id="CHEBI:30616"/>
        <dbReference type="ChEBI" id="CHEBI:61977"/>
        <dbReference type="ChEBI" id="CHEBI:456216"/>
        <dbReference type="EC" id="2.7.11.1"/>
    </reaction>
</comment>
<evidence type="ECO:0000256" key="20">
    <source>
        <dbReference type="SAM" id="SignalP"/>
    </source>
</evidence>
<keyword evidence="7 19" id="KW-0812">Transmembrane</keyword>
<dbReference type="FunFam" id="3.80.10.10:FF:000129">
    <property type="entry name" value="Leucine-rich repeat receptor-like kinase"/>
    <property type="match status" value="1"/>
</dbReference>
<sequence length="1762" mass="196423">MFRSLILSVVLGGLVLAVLVYAQDQLGFISLDCGLPKDSSYSDVIRGINYISDADFIDAGSSNSILPEYQKDAEQQLWHVRSFPEGTRNCYSFNLTKGNTYLIRATFMYGNYDKQGIFPVFDLHIGPNKWTTLKAQSVSFVANHELVHVMPSSSLHICLVNMDSGTPFISALEIRPLPGTIYKTRSGSLNLFQRMDVGSTSNDIIRYEDDVYDRLWFPDAFSWAKLSTSLPIDSATNNGFKPPSVVMKTAGTPVNASKSMDFFLNIDDTTLQFYAYFHFAEIQKLQANESRELNISFNGVHLYGPFSPDYLTTTTVYTQSALTSGNYSFSILRTESSTLPSILNAVEIYSVREFLQSETEKKNVDAITNIKLKYGVKKISWQGDPCAPEAYMWEGLNCSFDGSTPKITSLNLSSSGLKGEISPYLSNLTLLEVLDLSNNNLNGPVPEFLTKLPLTVLKLDGNNLTGSVPVALIERSNNGSLSLSVKGNQNLCAAVACKNNKKKKSNIVVPVVASVAGSIVLIVAASVIFLILKKRQKVSNVNHIKSNNRQHEARNRDFETKNRQFSYSDIMKITDNFNKTLGKGGFGTVYYGRFDQMEVAVKVLAKLSAQGFQQFEAEVKLLMRVHHRNLVSLVGYCDEDNKMALVYEYMANGDLQEHLSDSNANILSWEGRLRIAVEAAQGLEYLHNGCKPPIIHRDVKSTNILLNENFQAKLADFGLSKSFPTDNNTHVSTVVAGTRGYLDPEYYSSNRLTEKSDVFSFGVVLLEIITCRPAITTTSEYRKTHLSQWVNSLISQGDVKKIIDQRLQGDFDMNSVWKAVEIAMACLSTTANGRPTMNIVVMELNECLATEMARIKSASAGFDSKDSIAHVVSMNLGDELNPRPRDIFFLIGFISLDCGLPKDSNYIERTTGINYISDAAFIDTGISRRSLTEYQTGMQQPLWHVRSFPDGIRNCYRFNLTEGNKYLIRATFMYGNYDELDQLPAFDLHIGPNKWESVTFESASLYQIKEIIHILPSKYLYVCLVNTGSGTPFISALEIRPLNTSNDVFDRVWNPYQFDHCTELSTSLTVDPDIANNNYQPPSVVMRTAVTPKNASSSLDFYWEGNATLQFYVFMHFAEVQELQANESRLLNIAYNGDQWFGPFSPKYLRSGIVYSPSALGGENFSFSIYKTGNSTHLPILNALEIYSVKEFLLRQTDQNDGSFFPIYICFLTTECDIRNLSSNGLRGKITPYLSNITLLQYLDMSNNKLTGAVPDVLSLLPLRVLNLEGNNLTGLVPVGLIERSRNGSLLLSVGGNPNLYCSSDLHNEKKKKSLVVPVVASIAASVVLIAAALAIVLTLKRGQQGIATTIMIDNQFEPRNRQFSYSEVLKITNNFDRVLGKGGFGTVYHGRLEGTEVAVKMLSPSSVQGFQQFQAEVKILMRVHHKNLVSLVGYCNENKKMAFIYEYMANGNLQEHLSDSSTNVLSWEARLRIAAESAQGLEYLHNGCKPPIIHRDVKSTNILLNEKFQAKLADFGLSKAFPTENNTHVSTVVAGTPGYLDPDYYISNRLSEKSDVYSFGVVLLEIITSKPAITRISGYENTHISEWVSSLLAEGDIKKIVDPRLQGDFDTNYVWKAVEVAMACLSPSANKRPTMNVVVTELYECLAIYMARTMSSNHGFNSREKINRVITTNLRTEIIPSARVQTRMYRSIYKENYVQRCLLKVHRLNTPFDSISSSTSAPPPPVSASAAAFRIDLLSVQQSHEAGDFLCNRSVLTADMA</sequence>
<organism evidence="22 23">
    <name type="scientific">Dipteronia dyeriana</name>
    <dbReference type="NCBI Taxonomy" id="168575"/>
    <lineage>
        <taxon>Eukaryota</taxon>
        <taxon>Viridiplantae</taxon>
        <taxon>Streptophyta</taxon>
        <taxon>Embryophyta</taxon>
        <taxon>Tracheophyta</taxon>
        <taxon>Spermatophyta</taxon>
        <taxon>Magnoliopsida</taxon>
        <taxon>eudicotyledons</taxon>
        <taxon>Gunneridae</taxon>
        <taxon>Pentapetalae</taxon>
        <taxon>rosids</taxon>
        <taxon>malvids</taxon>
        <taxon>Sapindales</taxon>
        <taxon>Sapindaceae</taxon>
        <taxon>Hippocastanoideae</taxon>
        <taxon>Acereae</taxon>
        <taxon>Dipteronia</taxon>
    </lineage>
</organism>
<dbReference type="InterPro" id="IPR000719">
    <property type="entry name" value="Prot_kinase_dom"/>
</dbReference>
<gene>
    <name evidence="22" type="ORF">Ddye_014413</name>
</gene>
<reference evidence="22" key="1">
    <citation type="journal article" date="2023" name="Plant J.">
        <title>Genome sequences and population genomics provide insights into the demographic history, inbreeding, and mutation load of two 'living fossil' tree species of Dipteronia.</title>
        <authorList>
            <person name="Feng Y."/>
            <person name="Comes H.P."/>
            <person name="Chen J."/>
            <person name="Zhu S."/>
            <person name="Lu R."/>
            <person name="Zhang X."/>
            <person name="Li P."/>
            <person name="Qiu J."/>
            <person name="Olsen K.M."/>
            <person name="Qiu Y."/>
        </authorList>
    </citation>
    <scope>NUCLEOTIDE SEQUENCE</scope>
    <source>
        <strain evidence="22">KIB01</strain>
    </source>
</reference>
<feature type="domain" description="Protein kinase" evidence="21">
    <location>
        <begin position="1374"/>
        <end position="1647"/>
    </location>
</feature>
<keyword evidence="11" id="KW-0418">Kinase</keyword>
<evidence type="ECO:0000256" key="7">
    <source>
        <dbReference type="ARBA" id="ARBA00022692"/>
    </source>
</evidence>
<evidence type="ECO:0000256" key="18">
    <source>
        <dbReference type="PROSITE-ProRule" id="PRU10141"/>
    </source>
</evidence>
<evidence type="ECO:0000256" key="3">
    <source>
        <dbReference type="ARBA" id="ARBA00022527"/>
    </source>
</evidence>
<dbReference type="Pfam" id="PF07714">
    <property type="entry name" value="PK_Tyr_Ser-Thr"/>
    <property type="match status" value="2"/>
</dbReference>
<dbReference type="EMBL" id="JANJYI010000004">
    <property type="protein sequence ID" value="KAK2654557.1"/>
    <property type="molecule type" value="Genomic_DNA"/>
</dbReference>
<dbReference type="Pfam" id="PF12819">
    <property type="entry name" value="Malectin_like"/>
    <property type="match status" value="2"/>
</dbReference>
<dbReference type="EC" id="2.7.11.1" evidence="2"/>
<feature type="transmembrane region" description="Helical" evidence="19">
    <location>
        <begin position="1315"/>
        <end position="1340"/>
    </location>
</feature>
<dbReference type="PROSITE" id="PS50011">
    <property type="entry name" value="PROTEIN_KINASE_DOM"/>
    <property type="match status" value="2"/>
</dbReference>
<evidence type="ECO:0000256" key="6">
    <source>
        <dbReference type="ARBA" id="ARBA00022679"/>
    </source>
</evidence>
<evidence type="ECO:0000256" key="13">
    <source>
        <dbReference type="ARBA" id="ARBA00022989"/>
    </source>
</evidence>
<evidence type="ECO:0000256" key="1">
    <source>
        <dbReference type="ARBA" id="ARBA00004167"/>
    </source>
</evidence>
<dbReference type="Gene3D" id="3.30.200.20">
    <property type="entry name" value="Phosphorylase Kinase, domain 1"/>
    <property type="match status" value="2"/>
</dbReference>
<feature type="domain" description="Protein kinase" evidence="21">
    <location>
        <begin position="575"/>
        <end position="848"/>
    </location>
</feature>
<evidence type="ECO:0000256" key="8">
    <source>
        <dbReference type="ARBA" id="ARBA00022729"/>
    </source>
</evidence>
<proteinExistence type="predicted"/>
<accession>A0AAD9X879</accession>
<dbReference type="InterPro" id="IPR011009">
    <property type="entry name" value="Kinase-like_dom_sf"/>
</dbReference>
<dbReference type="InterPro" id="IPR024788">
    <property type="entry name" value="Malectin-like_Carb-bd_dom"/>
</dbReference>
<feature type="transmembrane region" description="Helical" evidence="19">
    <location>
        <begin position="507"/>
        <end position="532"/>
    </location>
</feature>
<dbReference type="GO" id="GO:0016020">
    <property type="term" value="C:membrane"/>
    <property type="evidence" value="ECO:0007669"/>
    <property type="project" value="UniProtKB-SubCell"/>
</dbReference>
<dbReference type="PANTHER" id="PTHR45631:SF202">
    <property type="entry name" value="SENESCENCE-INDUCED RECEPTOR-LIKE SERINE_THREONINE-PROTEIN KINASE"/>
    <property type="match status" value="1"/>
</dbReference>
<evidence type="ECO:0000256" key="17">
    <source>
        <dbReference type="ARBA" id="ARBA00048679"/>
    </source>
</evidence>
<dbReference type="GO" id="GO:0004674">
    <property type="term" value="F:protein serine/threonine kinase activity"/>
    <property type="evidence" value="ECO:0007669"/>
    <property type="project" value="UniProtKB-KW"/>
</dbReference>
<keyword evidence="8 20" id="KW-0732">Signal</keyword>
<dbReference type="GO" id="GO:0005524">
    <property type="term" value="F:ATP binding"/>
    <property type="evidence" value="ECO:0007669"/>
    <property type="project" value="UniProtKB-UniRule"/>
</dbReference>
<comment type="subcellular location">
    <subcellularLocation>
        <location evidence="1">Membrane</location>
        <topology evidence="1">Single-pass membrane protein</topology>
    </subcellularLocation>
</comment>
<comment type="caution">
    <text evidence="22">The sequence shown here is derived from an EMBL/GenBank/DDBJ whole genome shotgun (WGS) entry which is preliminary data.</text>
</comment>
<evidence type="ECO:0000256" key="9">
    <source>
        <dbReference type="ARBA" id="ARBA00022737"/>
    </source>
</evidence>
<dbReference type="Gene3D" id="3.80.10.10">
    <property type="entry name" value="Ribonuclease Inhibitor"/>
    <property type="match status" value="2"/>
</dbReference>
<evidence type="ECO:0000256" key="5">
    <source>
        <dbReference type="ARBA" id="ARBA00022614"/>
    </source>
</evidence>
<evidence type="ECO:0000256" key="15">
    <source>
        <dbReference type="ARBA" id="ARBA00023170"/>
    </source>
</evidence>
<name>A0AAD9X879_9ROSI</name>
<evidence type="ECO:0000256" key="12">
    <source>
        <dbReference type="ARBA" id="ARBA00022840"/>
    </source>
</evidence>
<evidence type="ECO:0000256" key="11">
    <source>
        <dbReference type="ARBA" id="ARBA00022777"/>
    </source>
</evidence>
<feature type="binding site" evidence="18">
    <location>
        <position position="602"/>
    </location>
    <ligand>
        <name>ATP</name>
        <dbReference type="ChEBI" id="CHEBI:30616"/>
    </ligand>
</feature>
<dbReference type="CDD" id="cd14066">
    <property type="entry name" value="STKc_IRAK"/>
    <property type="match status" value="2"/>
</dbReference>
<evidence type="ECO:0000313" key="23">
    <source>
        <dbReference type="Proteomes" id="UP001280121"/>
    </source>
</evidence>
<dbReference type="Proteomes" id="UP001280121">
    <property type="component" value="Unassembled WGS sequence"/>
</dbReference>
<evidence type="ECO:0000256" key="2">
    <source>
        <dbReference type="ARBA" id="ARBA00012513"/>
    </source>
</evidence>
<dbReference type="InterPro" id="IPR008271">
    <property type="entry name" value="Ser/Thr_kinase_AS"/>
</dbReference>
<keyword evidence="12 18" id="KW-0067">ATP-binding</keyword>
<keyword evidence="14 19" id="KW-0472">Membrane</keyword>
<keyword evidence="9" id="KW-0677">Repeat</keyword>
<feature type="chain" id="PRO_5042248097" description="non-specific serine/threonine protein kinase" evidence="20">
    <location>
        <begin position="23"/>
        <end position="1762"/>
    </location>
</feature>
<dbReference type="PROSITE" id="PS00107">
    <property type="entry name" value="PROTEIN_KINASE_ATP"/>
    <property type="match status" value="2"/>
</dbReference>
<dbReference type="InterPro" id="IPR001611">
    <property type="entry name" value="Leu-rich_rpt"/>
</dbReference>
<dbReference type="FunFam" id="3.30.200.20:FF:000394">
    <property type="entry name" value="Leucine-rich repeat receptor-like protein kinase"/>
    <property type="match status" value="2"/>
</dbReference>
<keyword evidence="15" id="KW-0675">Receptor</keyword>
<dbReference type="Pfam" id="PF00560">
    <property type="entry name" value="LRR_1"/>
    <property type="match status" value="2"/>
</dbReference>
<dbReference type="SUPFAM" id="SSF56112">
    <property type="entry name" value="Protein kinase-like (PK-like)"/>
    <property type="match status" value="2"/>
</dbReference>
<evidence type="ECO:0000256" key="10">
    <source>
        <dbReference type="ARBA" id="ARBA00022741"/>
    </source>
</evidence>
<keyword evidence="6" id="KW-0808">Transferase</keyword>
<keyword evidence="3" id="KW-0723">Serine/threonine-protein kinase</keyword>
<feature type="signal peptide" evidence="20">
    <location>
        <begin position="1"/>
        <end position="22"/>
    </location>
</feature>
<dbReference type="SMART" id="SM00220">
    <property type="entry name" value="S_TKc"/>
    <property type="match status" value="2"/>
</dbReference>
<dbReference type="InterPro" id="IPR001245">
    <property type="entry name" value="Ser-Thr/Tyr_kinase_cat_dom"/>
</dbReference>
<dbReference type="Gene3D" id="1.10.510.10">
    <property type="entry name" value="Transferase(Phosphotransferase) domain 1"/>
    <property type="match status" value="2"/>
</dbReference>
<feature type="binding site" evidence="18">
    <location>
        <position position="1401"/>
    </location>
    <ligand>
        <name>ATP</name>
        <dbReference type="ChEBI" id="CHEBI:30616"/>
    </ligand>
</feature>
<dbReference type="PANTHER" id="PTHR45631">
    <property type="entry name" value="OS07G0107800 PROTEIN-RELATED"/>
    <property type="match status" value="1"/>
</dbReference>
<evidence type="ECO:0000256" key="4">
    <source>
        <dbReference type="ARBA" id="ARBA00022553"/>
    </source>
</evidence>
<keyword evidence="5" id="KW-0433">Leucine-rich repeat</keyword>
<protein>
    <recommendedName>
        <fullName evidence="2">non-specific serine/threonine protein kinase</fullName>
        <ecNumber evidence="2">2.7.11.1</ecNumber>
    </recommendedName>
</protein>
<dbReference type="PROSITE" id="PS00108">
    <property type="entry name" value="PROTEIN_KINASE_ST"/>
    <property type="match status" value="2"/>
</dbReference>
<evidence type="ECO:0000259" key="21">
    <source>
        <dbReference type="PROSITE" id="PS50011"/>
    </source>
</evidence>
<dbReference type="InterPro" id="IPR032675">
    <property type="entry name" value="LRR_dom_sf"/>
</dbReference>
<dbReference type="FunFam" id="1.10.510.10:FF:000146">
    <property type="entry name" value="LRR receptor-like serine/threonine-protein kinase IOS1"/>
    <property type="match status" value="2"/>
</dbReference>
<keyword evidence="10 18" id="KW-0547">Nucleotide-binding</keyword>
<evidence type="ECO:0000256" key="16">
    <source>
        <dbReference type="ARBA" id="ARBA00047899"/>
    </source>
</evidence>
<keyword evidence="23" id="KW-1185">Reference proteome</keyword>
<evidence type="ECO:0000256" key="14">
    <source>
        <dbReference type="ARBA" id="ARBA00023136"/>
    </source>
</evidence>